<keyword evidence="1" id="KW-0963">Cytoplasm</keyword>
<dbReference type="Pfam" id="PF02623">
    <property type="entry name" value="FliW"/>
    <property type="match status" value="1"/>
</dbReference>
<proteinExistence type="predicted"/>
<dbReference type="EMBL" id="BSUN01000001">
    <property type="protein sequence ID" value="GMA35681.1"/>
    <property type="molecule type" value="Genomic_DNA"/>
</dbReference>
<evidence type="ECO:0000256" key="2">
    <source>
        <dbReference type="ARBA" id="ARBA00022795"/>
    </source>
</evidence>
<evidence type="ECO:0000313" key="4">
    <source>
        <dbReference type="EMBL" id="GMA35681.1"/>
    </source>
</evidence>
<protein>
    <recommendedName>
        <fullName evidence="6">Flagellar assembly protein FliW</fullName>
    </recommendedName>
</protein>
<evidence type="ECO:0008006" key="6">
    <source>
        <dbReference type="Google" id="ProtNLM"/>
    </source>
</evidence>
<organism evidence="4 5">
    <name type="scientific">Demequina litorisediminis</name>
    <dbReference type="NCBI Taxonomy" id="1849022"/>
    <lineage>
        <taxon>Bacteria</taxon>
        <taxon>Bacillati</taxon>
        <taxon>Actinomycetota</taxon>
        <taxon>Actinomycetes</taxon>
        <taxon>Micrococcales</taxon>
        <taxon>Demequinaceae</taxon>
        <taxon>Demequina</taxon>
    </lineage>
</organism>
<name>A0ABQ6IDF2_9MICO</name>
<reference evidence="5" key="1">
    <citation type="journal article" date="2019" name="Int. J. Syst. Evol. Microbiol.">
        <title>The Global Catalogue of Microorganisms (GCM) 10K type strain sequencing project: providing services to taxonomists for standard genome sequencing and annotation.</title>
        <authorList>
            <consortium name="The Broad Institute Genomics Platform"/>
            <consortium name="The Broad Institute Genome Sequencing Center for Infectious Disease"/>
            <person name="Wu L."/>
            <person name="Ma J."/>
        </authorList>
    </citation>
    <scope>NUCLEOTIDE SEQUENCE [LARGE SCALE GENOMIC DNA]</scope>
    <source>
        <strain evidence="5">NBRC 112299</strain>
    </source>
</reference>
<dbReference type="PANTHER" id="PTHR39190">
    <property type="entry name" value="FLAGELLAR ASSEMBLY FACTOR FLIW"/>
    <property type="match status" value="1"/>
</dbReference>
<keyword evidence="5" id="KW-1185">Reference proteome</keyword>
<gene>
    <name evidence="4" type="ORF">GCM10025876_18850</name>
</gene>
<dbReference type="PANTHER" id="PTHR39190:SF1">
    <property type="entry name" value="FLAGELLAR ASSEMBLY FACTOR FLIW"/>
    <property type="match status" value="1"/>
</dbReference>
<dbReference type="Gene3D" id="2.30.290.10">
    <property type="entry name" value="BH3618-like"/>
    <property type="match status" value="1"/>
</dbReference>
<evidence type="ECO:0000313" key="5">
    <source>
        <dbReference type="Proteomes" id="UP001157125"/>
    </source>
</evidence>
<dbReference type="Proteomes" id="UP001157125">
    <property type="component" value="Unassembled WGS sequence"/>
</dbReference>
<evidence type="ECO:0000256" key="1">
    <source>
        <dbReference type="ARBA" id="ARBA00022490"/>
    </source>
</evidence>
<evidence type="ECO:0000256" key="3">
    <source>
        <dbReference type="ARBA" id="ARBA00022845"/>
    </source>
</evidence>
<dbReference type="InterPro" id="IPR003775">
    <property type="entry name" value="Flagellar_assembly_factor_FliW"/>
</dbReference>
<keyword evidence="2" id="KW-1005">Bacterial flagellum biogenesis</keyword>
<accession>A0ABQ6IDF2</accession>
<sequence length="83" mass="8847">MPSPRPFFPDYAPTLSDEQRESIGVEDLADALVLTVVTRTAQGEFSANLLAPIVVNLRSGAAVQAVLDEDWPLRAPLGSQPSA</sequence>
<dbReference type="SUPFAM" id="SSF141457">
    <property type="entry name" value="BH3618-like"/>
    <property type="match status" value="1"/>
</dbReference>
<keyword evidence="3" id="KW-0810">Translation regulation</keyword>
<dbReference type="InterPro" id="IPR024046">
    <property type="entry name" value="Flagellar_assmbl_FliW_dom_sf"/>
</dbReference>
<comment type="caution">
    <text evidence="4">The sequence shown here is derived from an EMBL/GenBank/DDBJ whole genome shotgun (WGS) entry which is preliminary data.</text>
</comment>